<dbReference type="OrthoDB" id="2349068at2759"/>
<dbReference type="SUPFAM" id="SSF51412">
    <property type="entry name" value="Inosine monophosphate dehydrogenase (IMPDH)"/>
    <property type="match status" value="1"/>
</dbReference>
<dbReference type="CDD" id="cd04730">
    <property type="entry name" value="NPD_like"/>
    <property type="match status" value="1"/>
</dbReference>
<dbReference type="AlphaFoldDB" id="A0A9N9ZK32"/>
<dbReference type="PANTHER" id="PTHR32332">
    <property type="entry name" value="2-NITROPROPANE DIOXYGENASE"/>
    <property type="match status" value="1"/>
</dbReference>
<dbReference type="InterPro" id="IPR013785">
    <property type="entry name" value="Aldolase_TIM"/>
</dbReference>
<evidence type="ECO:0000256" key="3">
    <source>
        <dbReference type="ARBA" id="ARBA00023002"/>
    </source>
</evidence>
<dbReference type="EMBL" id="CABFOC020000082">
    <property type="protein sequence ID" value="CAH0058035.1"/>
    <property type="molecule type" value="Genomic_DNA"/>
</dbReference>
<keyword evidence="1" id="KW-0285">Flavoprotein</keyword>
<evidence type="ECO:0000313" key="5">
    <source>
        <dbReference type="Proteomes" id="UP000775872"/>
    </source>
</evidence>
<dbReference type="Proteomes" id="UP000775872">
    <property type="component" value="Unassembled WGS sequence"/>
</dbReference>
<sequence>MESWLPWASRPLLVSAPMYGHSNATLAVEATKAAGLGFIPGGFDFRAESPQIKALEDELILARSLLEKAGVAQDPLPVGVGFITCHPSASNFVDTALPVLLKYRPTAVWLFAPDPDAPQRVHPKIIRHLHASGIKVFIQVGTVAAAREAVSDGADVLVAQGIDAGGHQFSKGASVISLVPEIRQMLDTEFPQGETGLLAAGGIIGARAVAAALALGADGAVLGTRLLVAQESSMSKAGKESIIQASDGGASTVKSTVLDDIQSTAIWPQLYDGRALIGESYKDHEAGMPVKDNAEKFKEAARGGDESRKIIWCGTGVGLVSEALPAGIIIAETRKGAESVLKSLSQL</sequence>
<dbReference type="PANTHER" id="PTHR32332:SF34">
    <property type="entry name" value="2-NITROPROPANE DIOXYGENASE FAMILY, PUTATIVE-RELATED"/>
    <property type="match status" value="1"/>
</dbReference>
<accession>A0A9N9ZK32</accession>
<comment type="caution">
    <text evidence="4">The sequence shown here is derived from an EMBL/GenBank/DDBJ whole genome shotgun (WGS) entry which is preliminary data.</text>
</comment>
<dbReference type="Gene3D" id="3.20.20.70">
    <property type="entry name" value="Aldolase class I"/>
    <property type="match status" value="1"/>
</dbReference>
<keyword evidence="3" id="KW-0560">Oxidoreductase</keyword>
<dbReference type="InterPro" id="IPR004136">
    <property type="entry name" value="NMO"/>
</dbReference>
<dbReference type="GO" id="GO:0018580">
    <property type="term" value="F:nitronate monooxygenase activity"/>
    <property type="evidence" value="ECO:0007669"/>
    <property type="project" value="InterPro"/>
</dbReference>
<evidence type="ECO:0000256" key="2">
    <source>
        <dbReference type="ARBA" id="ARBA00022643"/>
    </source>
</evidence>
<name>A0A9N9ZK32_9HYPO</name>
<dbReference type="Pfam" id="PF03060">
    <property type="entry name" value="NMO"/>
    <property type="match status" value="1"/>
</dbReference>
<organism evidence="4 5">
    <name type="scientific">Clonostachys solani</name>
    <dbReference type="NCBI Taxonomy" id="160281"/>
    <lineage>
        <taxon>Eukaryota</taxon>
        <taxon>Fungi</taxon>
        <taxon>Dikarya</taxon>
        <taxon>Ascomycota</taxon>
        <taxon>Pezizomycotina</taxon>
        <taxon>Sordariomycetes</taxon>
        <taxon>Hypocreomycetidae</taxon>
        <taxon>Hypocreales</taxon>
        <taxon>Bionectriaceae</taxon>
        <taxon>Clonostachys</taxon>
    </lineage>
</organism>
<reference evidence="4" key="1">
    <citation type="submission" date="2021-10" db="EMBL/GenBank/DDBJ databases">
        <authorList>
            <person name="Piombo E."/>
        </authorList>
    </citation>
    <scope>NUCLEOTIDE SEQUENCE</scope>
</reference>
<evidence type="ECO:0000256" key="1">
    <source>
        <dbReference type="ARBA" id="ARBA00022630"/>
    </source>
</evidence>
<evidence type="ECO:0008006" key="6">
    <source>
        <dbReference type="Google" id="ProtNLM"/>
    </source>
</evidence>
<keyword evidence="5" id="KW-1185">Reference proteome</keyword>
<evidence type="ECO:0000313" key="4">
    <source>
        <dbReference type="EMBL" id="CAH0058035.1"/>
    </source>
</evidence>
<protein>
    <recommendedName>
        <fullName evidence="6">Nitronate monooxygenase domain-containing protein</fullName>
    </recommendedName>
</protein>
<gene>
    <name evidence="4" type="ORF">CSOL1703_00008513</name>
</gene>
<keyword evidence="2" id="KW-0288">FMN</keyword>
<proteinExistence type="predicted"/>